<dbReference type="AlphaFoldDB" id="A0A7G2CM28"/>
<dbReference type="InterPro" id="IPR013826">
    <property type="entry name" value="Topo_IA_cen_sub3"/>
</dbReference>
<dbReference type="EC" id="5.6.2.1" evidence="3"/>
<organism evidence="10 11">
    <name type="scientific">Angomonas deanei</name>
    <dbReference type="NCBI Taxonomy" id="59799"/>
    <lineage>
        <taxon>Eukaryota</taxon>
        <taxon>Discoba</taxon>
        <taxon>Euglenozoa</taxon>
        <taxon>Kinetoplastea</taxon>
        <taxon>Metakinetoplastina</taxon>
        <taxon>Trypanosomatida</taxon>
        <taxon>Trypanosomatidae</taxon>
        <taxon>Strigomonadinae</taxon>
        <taxon>Angomonas</taxon>
    </lineage>
</organism>
<feature type="compositionally biased region" description="Basic residues" evidence="7">
    <location>
        <begin position="763"/>
        <end position="776"/>
    </location>
</feature>
<evidence type="ECO:0000256" key="2">
    <source>
        <dbReference type="ARBA" id="ARBA00009446"/>
    </source>
</evidence>
<dbReference type="EMBL" id="LR877163">
    <property type="protein sequence ID" value="CAD2220900.1"/>
    <property type="molecule type" value="Genomic_DNA"/>
</dbReference>
<dbReference type="GO" id="GO:0003677">
    <property type="term" value="F:DNA binding"/>
    <property type="evidence" value="ECO:0007669"/>
    <property type="project" value="UniProtKB-KW"/>
</dbReference>
<evidence type="ECO:0000259" key="8">
    <source>
        <dbReference type="PROSITE" id="PS50880"/>
    </source>
</evidence>
<dbReference type="Pfam" id="PF01751">
    <property type="entry name" value="Toprim"/>
    <property type="match status" value="1"/>
</dbReference>
<dbReference type="InterPro" id="IPR023405">
    <property type="entry name" value="Topo_IA_core_domain"/>
</dbReference>
<dbReference type="InterPro" id="IPR003601">
    <property type="entry name" value="Topo_IA_2"/>
</dbReference>
<dbReference type="SMART" id="SM00437">
    <property type="entry name" value="TOP1Ac"/>
    <property type="match status" value="1"/>
</dbReference>
<feature type="region of interest" description="Disordered" evidence="7">
    <location>
        <begin position="389"/>
        <end position="410"/>
    </location>
</feature>
<dbReference type="InterPro" id="IPR013824">
    <property type="entry name" value="Topo_IA_cen_sub1"/>
</dbReference>
<accession>A0A7G2CM28</accession>
<dbReference type="InterPro" id="IPR013825">
    <property type="entry name" value="Topo_IA_cen_sub2"/>
</dbReference>
<dbReference type="PANTHER" id="PTHR42785:SF1">
    <property type="entry name" value="DNA TOPOISOMERASE"/>
    <property type="match status" value="1"/>
</dbReference>
<evidence type="ECO:0000256" key="4">
    <source>
        <dbReference type="ARBA" id="ARBA00023029"/>
    </source>
</evidence>
<dbReference type="SUPFAM" id="SSF56712">
    <property type="entry name" value="Prokaryotic type I DNA topoisomerase"/>
    <property type="match status" value="1"/>
</dbReference>
<name>A0A7G2CM28_9TRYP</name>
<evidence type="ECO:0000256" key="3">
    <source>
        <dbReference type="ARBA" id="ARBA00012891"/>
    </source>
</evidence>
<evidence type="ECO:0000256" key="6">
    <source>
        <dbReference type="ARBA" id="ARBA00023235"/>
    </source>
</evidence>
<dbReference type="PANTHER" id="PTHR42785">
    <property type="entry name" value="DNA TOPOISOMERASE, TYPE IA, CORE"/>
    <property type="match status" value="1"/>
</dbReference>
<feature type="region of interest" description="Disordered" evidence="7">
    <location>
        <begin position="745"/>
        <end position="776"/>
    </location>
</feature>
<reference evidence="10 11" key="1">
    <citation type="submission" date="2020-08" db="EMBL/GenBank/DDBJ databases">
        <authorList>
            <person name="Newling K."/>
            <person name="Davey J."/>
            <person name="Forrester S."/>
        </authorList>
    </citation>
    <scope>NUCLEOTIDE SEQUENCE [LARGE SCALE GENOMIC DNA]</scope>
    <source>
        <strain evidence="11">Crithidia deanei Carvalho (ATCC PRA-265)</strain>
    </source>
</reference>
<sequence length="776" mass="86874">MFRRNLLALEKLVIVESPNKVIKVEDLLSNAKVIPDWSFKKGELSSISKGPEKAIAMATTGHFMFLKELNWKPQSGKAAPPKEEEFPPNGVLCKYSMEWEILAGRRIQETVAQYMDDKAKDISEIIIATDPDREGELIAVHVLNLIKLMYPKSKIPFSRAYMHSITEEGIQFAMENRSANFDHNLANAAEARHAMDRMFGFLGSSVVRYANPQLRSIGRVQTPALILVNKREERIERYLETHKTHYALEALCTFTSKTGTTHTQAVSITPKTEDSDVDWEDKGSVESAMYKWKVGSGRSFQCVSPPVKQTVTSDPPEPFTMATLIAKANRQLRMTSETASSSLQDLFQMGFITYPRTDSSRIDESALPAIYEAVKSTYGKNMVYKLQDRDGSSKKAKKGKRKTDEGNVEDAHEAIRPTDMSLRAEKLGMLSDTTKQVYDLVYRHTLACFMIPMKTDKVSATIQFTGGAGKEMVFSLQGKHASEPGWSLAYRVKGSNALIETDDEMEDRENGKEVVRTVSSEEFRAILDMKDLGSAKKVTASLERPQIVKHEPTPPLPYSEGGLIQELKLNGVGRPSTYPTIVKTLLARNYITVDNGRCKTTDVGRALVDTAINTFPSIVDINFTSTFEKKLDRIAKPESANSSGVKNLSEADVVLSTFMSTFLNYVTEATRLQRAGIVERSLTIKQEQKQEKGEADDEAVFEETVEREREKIMSQVPELVDSIRNYRTFTALQNSLTDYLRRNFPPSPVPMRSASGAGVAPAFRKKKYSKGGRFSK</sequence>
<keyword evidence="5" id="KW-0238">DNA-binding</keyword>
<proteinExistence type="inferred from homology"/>
<dbReference type="Gene3D" id="1.10.460.10">
    <property type="entry name" value="Topoisomerase I, domain 2"/>
    <property type="match status" value="1"/>
</dbReference>
<dbReference type="Pfam" id="PF01131">
    <property type="entry name" value="Topoisom_bac"/>
    <property type="match status" value="1"/>
</dbReference>
<dbReference type="Gene3D" id="1.10.290.10">
    <property type="entry name" value="Topoisomerase I, domain 4"/>
    <property type="match status" value="1"/>
</dbReference>
<evidence type="ECO:0000313" key="10">
    <source>
        <dbReference type="EMBL" id="CAD2220900.1"/>
    </source>
</evidence>
<feature type="domain" description="Toprim" evidence="8">
    <location>
        <begin position="10"/>
        <end position="156"/>
    </location>
</feature>
<dbReference type="Proteomes" id="UP000515908">
    <property type="component" value="Chromosome 19"/>
</dbReference>
<gene>
    <name evidence="10" type="ORF">ADEAN_000842400</name>
</gene>
<dbReference type="InterPro" id="IPR003602">
    <property type="entry name" value="Topo_IA_DNA-bd_dom"/>
</dbReference>
<keyword evidence="4" id="KW-0799">Topoisomerase</keyword>
<dbReference type="GO" id="GO:0006265">
    <property type="term" value="P:DNA topological change"/>
    <property type="evidence" value="ECO:0007669"/>
    <property type="project" value="InterPro"/>
</dbReference>
<comment type="catalytic activity">
    <reaction evidence="1">
        <text>ATP-independent breakage of single-stranded DNA, followed by passage and rejoining.</text>
        <dbReference type="EC" id="5.6.2.1"/>
    </reaction>
</comment>
<protein>
    <recommendedName>
        <fullName evidence="3">DNA topoisomerase</fullName>
        <ecNumber evidence="3">5.6.2.1</ecNumber>
    </recommendedName>
</protein>
<evidence type="ECO:0000256" key="5">
    <source>
        <dbReference type="ARBA" id="ARBA00023125"/>
    </source>
</evidence>
<dbReference type="PRINTS" id="PR00417">
    <property type="entry name" value="PRTPISMRASEI"/>
</dbReference>
<dbReference type="CDD" id="cd01028">
    <property type="entry name" value="TOPRIM_TopoIA"/>
    <property type="match status" value="1"/>
</dbReference>
<dbReference type="Gene3D" id="2.70.20.10">
    <property type="entry name" value="Topoisomerase I, domain 3"/>
    <property type="match status" value="1"/>
</dbReference>
<dbReference type="InterPro" id="IPR000380">
    <property type="entry name" value="Topo_IA"/>
</dbReference>
<dbReference type="InterPro" id="IPR013497">
    <property type="entry name" value="Topo_IA_cen"/>
</dbReference>
<dbReference type="SMART" id="SM00436">
    <property type="entry name" value="TOP1Bc"/>
    <property type="match status" value="1"/>
</dbReference>
<keyword evidence="6 10" id="KW-0413">Isomerase</keyword>
<dbReference type="InterPro" id="IPR006171">
    <property type="entry name" value="TOPRIM_dom"/>
</dbReference>
<dbReference type="PROSITE" id="PS50880">
    <property type="entry name" value="TOPRIM"/>
    <property type="match status" value="1"/>
</dbReference>
<evidence type="ECO:0000259" key="9">
    <source>
        <dbReference type="PROSITE" id="PS52039"/>
    </source>
</evidence>
<comment type="similarity">
    <text evidence="2">Belongs to the type IA topoisomerase family.</text>
</comment>
<dbReference type="VEuPathDB" id="TriTrypDB:ADEAN_000842400"/>
<evidence type="ECO:0000313" key="11">
    <source>
        <dbReference type="Proteomes" id="UP000515908"/>
    </source>
</evidence>
<evidence type="ECO:0000256" key="7">
    <source>
        <dbReference type="SAM" id="MobiDB-lite"/>
    </source>
</evidence>
<dbReference type="SMART" id="SM00493">
    <property type="entry name" value="TOPRIM"/>
    <property type="match status" value="1"/>
</dbReference>
<feature type="domain" description="Topo IA-type catalytic" evidence="9">
    <location>
        <begin position="182"/>
        <end position="656"/>
    </location>
</feature>
<dbReference type="GO" id="GO:0003917">
    <property type="term" value="F:DNA topoisomerase type I (single strand cut, ATP-independent) activity"/>
    <property type="evidence" value="ECO:0007669"/>
    <property type="project" value="UniProtKB-EC"/>
</dbReference>
<dbReference type="Gene3D" id="3.40.50.140">
    <property type="match status" value="1"/>
</dbReference>
<dbReference type="PROSITE" id="PS52039">
    <property type="entry name" value="TOPO_IA_2"/>
    <property type="match status" value="1"/>
</dbReference>
<evidence type="ECO:0000256" key="1">
    <source>
        <dbReference type="ARBA" id="ARBA00000213"/>
    </source>
</evidence>
<dbReference type="OrthoDB" id="430051at2759"/>
<keyword evidence="11" id="KW-1185">Reference proteome</keyword>